<evidence type="ECO:0000256" key="6">
    <source>
        <dbReference type="ARBA" id="ARBA00023049"/>
    </source>
</evidence>
<evidence type="ECO:0000313" key="12">
    <source>
        <dbReference type="Proteomes" id="UP001304769"/>
    </source>
</evidence>
<dbReference type="Gene3D" id="1.10.390.10">
    <property type="entry name" value="Neutral Protease Domain 2"/>
    <property type="match status" value="1"/>
</dbReference>
<dbReference type="InterPro" id="IPR023612">
    <property type="entry name" value="Peptidase_M4"/>
</dbReference>
<dbReference type="EMBL" id="JAYGGQ010000011">
    <property type="protein sequence ID" value="MEA5455897.1"/>
    <property type="molecule type" value="Genomic_DNA"/>
</dbReference>
<dbReference type="PANTHER" id="PTHR43579">
    <property type="match status" value="1"/>
</dbReference>
<dbReference type="Gene3D" id="3.10.170.10">
    <property type="match status" value="1"/>
</dbReference>
<evidence type="ECO:0000256" key="8">
    <source>
        <dbReference type="SAM" id="MobiDB-lite"/>
    </source>
</evidence>
<evidence type="ECO:0000256" key="1">
    <source>
        <dbReference type="ARBA" id="ARBA00009388"/>
    </source>
</evidence>
<keyword evidence="3" id="KW-0479">Metal-binding</keyword>
<evidence type="ECO:0000259" key="10">
    <source>
        <dbReference type="Pfam" id="PF02868"/>
    </source>
</evidence>
<sequence length="392" mass="42236">MMTEWEGAGPGKWGEGAGEWGEGSERGGEAHGRRGAIPPYLLERLASVSEGTHHGTRAASSGLDTVAEIARRTLLTDSRLRRVRISENPGNSAAEAAARLHREVSDAEKSETLPGRLVRKEGQEPVADADVNRAYDGFGATYSFLEEVFGRSSLDGAGLTLEGTVHYGDCYDNAFWDGSRMVFGDGDGRVFRSFTCSLSIIAHELGHGLLQYTTDLAYRGQSGALNESFADIVGVMVEQHTRGQTAADASWIVGEGIFADGVRGSGVRSLAAPGTAYDDPLLGKDPQPDHMDGFVRTLDDSGGVHLNSGIPNHAFFLAATSLGGHSWERAGRVWFEAVSRHRLPADVDFRGFARETVLVARELYGRESPEERAVRSAWRGVGITVRLPARHA</sequence>
<dbReference type="InterPro" id="IPR001570">
    <property type="entry name" value="Peptidase_M4_C_domain"/>
</dbReference>
<organism evidence="11 12">
    <name type="scientific">Sinomonas terricola</name>
    <dbReference type="NCBI Taxonomy" id="3110330"/>
    <lineage>
        <taxon>Bacteria</taxon>
        <taxon>Bacillati</taxon>
        <taxon>Actinomycetota</taxon>
        <taxon>Actinomycetes</taxon>
        <taxon>Micrococcales</taxon>
        <taxon>Micrococcaceae</taxon>
        <taxon>Sinomonas</taxon>
    </lineage>
</organism>
<feature type="domain" description="Peptidase M4" evidence="9">
    <location>
        <begin position="129"/>
        <end position="210"/>
    </location>
</feature>
<dbReference type="RefSeq" id="WP_323279788.1">
    <property type="nucleotide sequence ID" value="NZ_JAYGGQ010000011.1"/>
</dbReference>
<dbReference type="Proteomes" id="UP001304769">
    <property type="component" value="Unassembled WGS sequence"/>
</dbReference>
<dbReference type="EC" id="3.4.24.-" evidence="7"/>
<dbReference type="PRINTS" id="PR00730">
    <property type="entry name" value="THERMOLYSIN"/>
</dbReference>
<feature type="region of interest" description="Disordered" evidence="8">
    <location>
        <begin position="1"/>
        <end position="34"/>
    </location>
</feature>
<feature type="domain" description="Peptidase M4 C-terminal" evidence="10">
    <location>
        <begin position="215"/>
        <end position="383"/>
    </location>
</feature>
<dbReference type="CDD" id="cd09597">
    <property type="entry name" value="M4_TLP"/>
    <property type="match status" value="1"/>
</dbReference>
<dbReference type="SUPFAM" id="SSF55486">
    <property type="entry name" value="Metalloproteases ('zincins'), catalytic domain"/>
    <property type="match status" value="1"/>
</dbReference>
<keyword evidence="2 7" id="KW-0645">Protease</keyword>
<evidence type="ECO:0000256" key="4">
    <source>
        <dbReference type="ARBA" id="ARBA00022801"/>
    </source>
</evidence>
<dbReference type="InterPro" id="IPR027268">
    <property type="entry name" value="Peptidase_M4/M1_CTD_sf"/>
</dbReference>
<reference evidence="11 12" key="1">
    <citation type="submission" date="2023-12" db="EMBL/GenBank/DDBJ databases">
        <title>Sinomonas terricola sp. nov, isolated from litchi orchard soil in Guangdong, PR China.</title>
        <authorList>
            <person name="Jiaxin W."/>
            <person name="Yang Z."/>
            <person name="Honghui Z."/>
        </authorList>
    </citation>
    <scope>NUCLEOTIDE SEQUENCE [LARGE SCALE GENOMIC DNA]</scope>
    <source>
        <strain evidence="11 12">JGH33</strain>
    </source>
</reference>
<proteinExistence type="inferred from homology"/>
<dbReference type="Pfam" id="PF02868">
    <property type="entry name" value="Peptidase_M4_C"/>
    <property type="match status" value="1"/>
</dbReference>
<evidence type="ECO:0000259" key="9">
    <source>
        <dbReference type="Pfam" id="PF01447"/>
    </source>
</evidence>
<protein>
    <recommendedName>
        <fullName evidence="7">Neutral metalloproteinase</fullName>
        <ecNumber evidence="7">3.4.24.-</ecNumber>
    </recommendedName>
</protein>
<dbReference type="InterPro" id="IPR013856">
    <property type="entry name" value="Peptidase_M4_domain"/>
</dbReference>
<evidence type="ECO:0000256" key="2">
    <source>
        <dbReference type="ARBA" id="ARBA00022670"/>
    </source>
</evidence>
<keyword evidence="12" id="KW-1185">Reference proteome</keyword>
<dbReference type="InterPro" id="IPR052759">
    <property type="entry name" value="Metalloprotease_M4"/>
</dbReference>
<comment type="similarity">
    <text evidence="1 7">Belongs to the peptidase M4 family.</text>
</comment>
<keyword evidence="7" id="KW-0964">Secreted</keyword>
<feature type="compositionally biased region" description="Basic and acidic residues" evidence="8">
    <location>
        <begin position="23"/>
        <end position="32"/>
    </location>
</feature>
<keyword evidence="6 7" id="KW-0482">Metalloprotease</keyword>
<feature type="compositionally biased region" description="Gly residues" evidence="8">
    <location>
        <begin position="8"/>
        <end position="21"/>
    </location>
</feature>
<evidence type="ECO:0000313" key="11">
    <source>
        <dbReference type="EMBL" id="MEA5455897.1"/>
    </source>
</evidence>
<comment type="subcellular location">
    <subcellularLocation>
        <location evidence="7">Secreted</location>
    </subcellularLocation>
</comment>
<accession>A0ABU5T888</accession>
<dbReference type="PANTHER" id="PTHR43579:SF1">
    <property type="entry name" value="NEUTRAL METALLOPROTEINASE"/>
    <property type="match status" value="1"/>
</dbReference>
<comment type="caution">
    <text evidence="11">The sequence shown here is derived from an EMBL/GenBank/DDBJ whole genome shotgun (WGS) entry which is preliminary data.</text>
</comment>
<keyword evidence="4 7" id="KW-0378">Hydrolase</keyword>
<comment type="cofactor">
    <cofactor evidence="7">
        <name>Zn(2+)</name>
        <dbReference type="ChEBI" id="CHEBI:29105"/>
    </cofactor>
</comment>
<evidence type="ECO:0000256" key="5">
    <source>
        <dbReference type="ARBA" id="ARBA00022833"/>
    </source>
</evidence>
<name>A0ABU5T888_9MICC</name>
<gene>
    <name evidence="11" type="ORF">SPF06_14275</name>
</gene>
<keyword evidence="5 7" id="KW-0862">Zinc</keyword>
<comment type="function">
    <text evidence="7">Extracellular zinc metalloprotease.</text>
</comment>
<dbReference type="Pfam" id="PF01447">
    <property type="entry name" value="Peptidase_M4"/>
    <property type="match status" value="1"/>
</dbReference>
<evidence type="ECO:0000256" key="7">
    <source>
        <dbReference type="RuleBase" id="RU366073"/>
    </source>
</evidence>
<evidence type="ECO:0000256" key="3">
    <source>
        <dbReference type="ARBA" id="ARBA00022723"/>
    </source>
</evidence>